<dbReference type="EMBL" id="CAINUL010000009">
    <property type="protein sequence ID" value="CAD0111382.1"/>
    <property type="molecule type" value="Genomic_DNA"/>
</dbReference>
<dbReference type="Proteomes" id="UP000745764">
    <property type="component" value="Unassembled WGS sequence"/>
</dbReference>
<evidence type="ECO:0000256" key="1">
    <source>
        <dbReference type="SAM" id="MobiDB-lite"/>
    </source>
</evidence>
<organism evidence="2 3">
    <name type="scientific">Aureobasidium uvarum</name>
    <dbReference type="NCBI Taxonomy" id="2773716"/>
    <lineage>
        <taxon>Eukaryota</taxon>
        <taxon>Fungi</taxon>
        <taxon>Dikarya</taxon>
        <taxon>Ascomycota</taxon>
        <taxon>Pezizomycotina</taxon>
        <taxon>Dothideomycetes</taxon>
        <taxon>Dothideomycetidae</taxon>
        <taxon>Dothideales</taxon>
        <taxon>Saccotheciaceae</taxon>
        <taxon>Aureobasidium</taxon>
    </lineage>
</organism>
<name>A0A9N8KKA0_9PEZI</name>
<protein>
    <submittedName>
        <fullName evidence="2">Uncharacterized protein</fullName>
    </submittedName>
</protein>
<proteinExistence type="predicted"/>
<keyword evidence="3" id="KW-1185">Reference proteome</keyword>
<evidence type="ECO:0000313" key="2">
    <source>
        <dbReference type="EMBL" id="CAD0111382.1"/>
    </source>
</evidence>
<feature type="compositionally biased region" description="Basic and acidic residues" evidence="1">
    <location>
        <begin position="227"/>
        <end position="253"/>
    </location>
</feature>
<evidence type="ECO:0000313" key="3">
    <source>
        <dbReference type="Proteomes" id="UP000745764"/>
    </source>
</evidence>
<accession>A0A9N8KKA0</accession>
<reference evidence="2" key="1">
    <citation type="submission" date="2020-06" db="EMBL/GenBank/DDBJ databases">
        <authorList>
            <person name="Onetto C."/>
        </authorList>
    </citation>
    <scope>NUCLEOTIDE SEQUENCE</scope>
</reference>
<comment type="caution">
    <text evidence="2">The sequence shown here is derived from an EMBL/GenBank/DDBJ whole genome shotgun (WGS) entry which is preliminary data.</text>
</comment>
<dbReference type="AlphaFoldDB" id="A0A9N8KKA0"/>
<gene>
    <name evidence="2" type="ORF">AWRI4620_LOCUS5637</name>
</gene>
<dbReference type="OrthoDB" id="3869844at2759"/>
<feature type="region of interest" description="Disordered" evidence="1">
    <location>
        <begin position="216"/>
        <end position="270"/>
    </location>
</feature>
<sequence>MPPYSGAHFQVLLRAPEPEAPSCPPLSPLYREWDSCITTYIPSLPNHFILGRIRNLDVELFNHYPSLEKELLSLDYTVRPYNLNTRMSVYADTQIKDRNLVQKLQDQLYETLKDDEEEVGWGLVAETQSEWMLVVKFDRQRYTATNPCPPTFESHGVKYNTIGYIIDNDVFITAAEKDVKRFHLSRPPWVLYKILDRTNIANYIIHLAEQKAEKVAEHKREKRRAKKIAEKKEKGTEQEKQGVLEAGGKDKRVGGQSYKKRQDEDAETDS</sequence>